<keyword evidence="1" id="KW-0812">Transmembrane</keyword>
<keyword evidence="1" id="KW-1133">Transmembrane helix</keyword>
<evidence type="ECO:0000313" key="2">
    <source>
        <dbReference type="EMBL" id="KXN72968.1"/>
    </source>
</evidence>
<feature type="transmembrane region" description="Helical" evidence="1">
    <location>
        <begin position="42"/>
        <end position="62"/>
    </location>
</feature>
<organism evidence="2 3">
    <name type="scientific">Conidiobolus coronatus (strain ATCC 28846 / CBS 209.66 / NRRL 28638)</name>
    <name type="common">Delacroixia coronata</name>
    <dbReference type="NCBI Taxonomy" id="796925"/>
    <lineage>
        <taxon>Eukaryota</taxon>
        <taxon>Fungi</taxon>
        <taxon>Fungi incertae sedis</taxon>
        <taxon>Zoopagomycota</taxon>
        <taxon>Entomophthoromycotina</taxon>
        <taxon>Entomophthoromycetes</taxon>
        <taxon>Entomophthorales</taxon>
        <taxon>Ancylistaceae</taxon>
        <taxon>Conidiobolus</taxon>
    </lineage>
</organism>
<reference evidence="2 3" key="1">
    <citation type="journal article" date="2015" name="Genome Biol. Evol.">
        <title>Phylogenomic analyses indicate that early fungi evolved digesting cell walls of algal ancestors of land plants.</title>
        <authorList>
            <person name="Chang Y."/>
            <person name="Wang S."/>
            <person name="Sekimoto S."/>
            <person name="Aerts A.L."/>
            <person name="Choi C."/>
            <person name="Clum A."/>
            <person name="LaButti K.M."/>
            <person name="Lindquist E.A."/>
            <person name="Yee Ngan C."/>
            <person name="Ohm R.A."/>
            <person name="Salamov A.A."/>
            <person name="Grigoriev I.V."/>
            <person name="Spatafora J.W."/>
            <person name="Berbee M.L."/>
        </authorList>
    </citation>
    <scope>NUCLEOTIDE SEQUENCE [LARGE SCALE GENOMIC DNA]</scope>
    <source>
        <strain evidence="2 3">NRRL 28638</strain>
    </source>
</reference>
<gene>
    <name evidence="2" type="ORF">CONCODRAFT_4114</name>
</gene>
<proteinExistence type="predicted"/>
<accession>A0A137PD87</accession>
<dbReference type="Proteomes" id="UP000070444">
    <property type="component" value="Unassembled WGS sequence"/>
</dbReference>
<keyword evidence="3" id="KW-1185">Reference proteome</keyword>
<dbReference type="EMBL" id="KQ964443">
    <property type="protein sequence ID" value="KXN72968.1"/>
    <property type="molecule type" value="Genomic_DNA"/>
</dbReference>
<feature type="transmembrane region" description="Helical" evidence="1">
    <location>
        <begin position="120"/>
        <end position="148"/>
    </location>
</feature>
<evidence type="ECO:0000313" key="3">
    <source>
        <dbReference type="Proteomes" id="UP000070444"/>
    </source>
</evidence>
<evidence type="ECO:0000256" key="1">
    <source>
        <dbReference type="SAM" id="Phobius"/>
    </source>
</evidence>
<feature type="transmembrane region" description="Helical" evidence="1">
    <location>
        <begin position="6"/>
        <end position="30"/>
    </location>
</feature>
<name>A0A137PD87_CONC2</name>
<protein>
    <submittedName>
        <fullName evidence="2">Uncharacterized protein</fullName>
    </submittedName>
</protein>
<dbReference type="AlphaFoldDB" id="A0A137PD87"/>
<sequence length="230" mass="26557">MEFTTAVQTISICGLATTVTLLLNNLTYWIILNLSYSDNLNIICQFVGLIAALIFQIDLLLINLEYFKDNPWAEVLLNNIPWQVYTNCYFIIFIRQSDLLLPKKSDLGCLGLPYPLSKEWIWLGNFADLISSISYLILELFINTWIIIKVSRKVRAQENPGYKNLVKKLCTVLVLYLFMELTIMICDISDNQMYGCIFWGINYSIKIQTETVCLGKVRECMIILETFENA</sequence>
<feature type="transmembrane region" description="Helical" evidence="1">
    <location>
        <begin position="169"/>
        <end position="185"/>
    </location>
</feature>
<keyword evidence="1" id="KW-0472">Membrane</keyword>